<feature type="transmembrane region" description="Helical" evidence="1">
    <location>
        <begin position="109"/>
        <end position="128"/>
    </location>
</feature>
<evidence type="ECO:0000259" key="2">
    <source>
        <dbReference type="Pfam" id="PF04892"/>
    </source>
</evidence>
<keyword evidence="1" id="KW-0812">Transmembrane</keyword>
<sequence>MVACRDGGREPSGRTCSLSVALFMNAGFDVSDVIRLPTPPTWLRWSAVVVVASGLFVASVLTPPSGGVPELGPLGLVGFDKWLHTVAYAALGGTLFLALAPLRRPTRAFVAAVVFAALYGVGIELVQAPLPARAADPTDALANTLGALLGGVTAHFGRRLVAPLVDARSHDDSTTPSE</sequence>
<keyword evidence="1" id="KW-0472">Membrane</keyword>
<protein>
    <submittedName>
        <fullName evidence="3">VanZ like family protein</fullName>
    </submittedName>
</protein>
<dbReference type="NCBIfam" id="NF037970">
    <property type="entry name" value="vanZ_1"/>
    <property type="match status" value="1"/>
</dbReference>
<feature type="transmembrane region" description="Helical" evidence="1">
    <location>
        <begin position="140"/>
        <end position="161"/>
    </location>
</feature>
<feature type="transmembrane region" description="Helical" evidence="1">
    <location>
        <begin position="42"/>
        <end position="62"/>
    </location>
</feature>
<dbReference type="PANTHER" id="PTHR28008">
    <property type="entry name" value="DOMAIN PROTEIN, PUTATIVE (AFU_ORTHOLOGUE AFUA_3G10980)-RELATED"/>
    <property type="match status" value="1"/>
</dbReference>
<dbReference type="STRING" id="553466.SAMN04487950_0932"/>
<evidence type="ECO:0000256" key="1">
    <source>
        <dbReference type="SAM" id="Phobius"/>
    </source>
</evidence>
<dbReference type="Proteomes" id="UP000199607">
    <property type="component" value="Unassembled WGS sequence"/>
</dbReference>
<proteinExistence type="predicted"/>
<reference evidence="4" key="1">
    <citation type="submission" date="2016-10" db="EMBL/GenBank/DDBJ databases">
        <authorList>
            <person name="Varghese N."/>
            <person name="Submissions S."/>
        </authorList>
    </citation>
    <scope>NUCLEOTIDE SEQUENCE [LARGE SCALE GENOMIC DNA]</scope>
    <source>
        <strain evidence="4">CGMCC 1.7738</strain>
    </source>
</reference>
<keyword evidence="4" id="KW-1185">Reference proteome</keyword>
<organism evidence="3 4">
    <name type="scientific">Halogranum rubrum</name>
    <dbReference type="NCBI Taxonomy" id="553466"/>
    <lineage>
        <taxon>Archaea</taxon>
        <taxon>Methanobacteriati</taxon>
        <taxon>Methanobacteriota</taxon>
        <taxon>Stenosarchaea group</taxon>
        <taxon>Halobacteria</taxon>
        <taxon>Halobacteriales</taxon>
        <taxon>Haloferacaceae</taxon>
    </lineage>
</organism>
<dbReference type="AlphaFoldDB" id="A0A1I4C584"/>
<dbReference type="InterPro" id="IPR006976">
    <property type="entry name" value="VanZ-like"/>
</dbReference>
<feature type="domain" description="VanZ-like" evidence="2">
    <location>
        <begin position="79"/>
        <end position="154"/>
    </location>
</feature>
<evidence type="ECO:0000313" key="4">
    <source>
        <dbReference type="Proteomes" id="UP000199607"/>
    </source>
</evidence>
<accession>A0A1I4C584</accession>
<gene>
    <name evidence="3" type="ORF">SAMN04487950_0932</name>
</gene>
<keyword evidence="1" id="KW-1133">Transmembrane helix</keyword>
<name>A0A1I4C584_9EURY</name>
<evidence type="ECO:0000313" key="3">
    <source>
        <dbReference type="EMBL" id="SFK75469.1"/>
    </source>
</evidence>
<dbReference type="EMBL" id="FOTC01000001">
    <property type="protein sequence ID" value="SFK75469.1"/>
    <property type="molecule type" value="Genomic_DNA"/>
</dbReference>
<feature type="transmembrane region" description="Helical" evidence="1">
    <location>
        <begin position="82"/>
        <end position="102"/>
    </location>
</feature>
<dbReference type="Pfam" id="PF04892">
    <property type="entry name" value="VanZ"/>
    <property type="match status" value="1"/>
</dbReference>
<dbReference type="PANTHER" id="PTHR28008:SF1">
    <property type="entry name" value="DOMAIN PROTEIN, PUTATIVE (AFU_ORTHOLOGUE AFUA_3G10980)-RELATED"/>
    <property type="match status" value="1"/>
</dbReference>